<name>A0A8S9ZFF0_9BILA</name>
<evidence type="ECO:0000256" key="1">
    <source>
        <dbReference type="SAM" id="MobiDB-lite"/>
    </source>
</evidence>
<dbReference type="EMBL" id="JABEBT010000114">
    <property type="protein sequence ID" value="KAF7631219.1"/>
    <property type="molecule type" value="Genomic_DNA"/>
</dbReference>
<dbReference type="AlphaFoldDB" id="A0A8S9ZFF0"/>
<reference evidence="2" key="1">
    <citation type="journal article" date="2020" name="Ecol. Evol.">
        <title>Genome structure and content of the rice root-knot nematode (Meloidogyne graminicola).</title>
        <authorList>
            <person name="Phan N.T."/>
            <person name="Danchin E.G.J."/>
            <person name="Klopp C."/>
            <person name="Perfus-Barbeoch L."/>
            <person name="Kozlowski D.K."/>
            <person name="Koutsovoulos G.D."/>
            <person name="Lopez-Roques C."/>
            <person name="Bouchez O."/>
            <person name="Zahm M."/>
            <person name="Besnard G."/>
            <person name="Bellafiore S."/>
        </authorList>
    </citation>
    <scope>NUCLEOTIDE SEQUENCE</scope>
    <source>
        <strain evidence="2">VN-18</strain>
    </source>
</reference>
<gene>
    <name evidence="2" type="ORF">Mgra_00008547</name>
</gene>
<keyword evidence="3" id="KW-1185">Reference proteome</keyword>
<organism evidence="2 3">
    <name type="scientific">Meloidogyne graminicola</name>
    <dbReference type="NCBI Taxonomy" id="189291"/>
    <lineage>
        <taxon>Eukaryota</taxon>
        <taxon>Metazoa</taxon>
        <taxon>Ecdysozoa</taxon>
        <taxon>Nematoda</taxon>
        <taxon>Chromadorea</taxon>
        <taxon>Rhabditida</taxon>
        <taxon>Tylenchina</taxon>
        <taxon>Tylenchomorpha</taxon>
        <taxon>Tylenchoidea</taxon>
        <taxon>Meloidogynidae</taxon>
        <taxon>Meloidogyninae</taxon>
        <taxon>Meloidogyne</taxon>
    </lineage>
</organism>
<feature type="region of interest" description="Disordered" evidence="1">
    <location>
        <begin position="44"/>
        <end position="66"/>
    </location>
</feature>
<dbReference type="OrthoDB" id="5893384at2759"/>
<sequence>MVPVNQRQNQNKSNLPKNGTKLPHNYLKKKSTCTIIKKQQIDNTPRAAAPPPPPQHPSNCASQQSSNTSWALLPTVSFLESGDSSTLHAMRESSINVSEQKLKAIYQQFEENQKKIIEPIMQNKIHKSDSFSNVLTIFSKYETMKAKLSIQRNHFEIAKQNFIQALAKYDGQTIEALKDIGNINEEFNCLITNLEKLPNCSQSNTNINHKQPIMVDKEVQVNPPKVLFKSPSAEFLPTMQMIPLPPSPILRSTIKSNKPKAGDVTPISFKF</sequence>
<evidence type="ECO:0000313" key="2">
    <source>
        <dbReference type="EMBL" id="KAF7631219.1"/>
    </source>
</evidence>
<feature type="compositionally biased region" description="Polar residues" evidence="1">
    <location>
        <begin position="1"/>
        <end position="17"/>
    </location>
</feature>
<evidence type="ECO:0000313" key="3">
    <source>
        <dbReference type="Proteomes" id="UP000605970"/>
    </source>
</evidence>
<proteinExistence type="predicted"/>
<protein>
    <submittedName>
        <fullName evidence="2">Uncharacterized protein</fullName>
    </submittedName>
</protein>
<feature type="compositionally biased region" description="Polar residues" evidence="1">
    <location>
        <begin position="57"/>
        <end position="66"/>
    </location>
</feature>
<dbReference type="Proteomes" id="UP000605970">
    <property type="component" value="Unassembled WGS sequence"/>
</dbReference>
<feature type="region of interest" description="Disordered" evidence="1">
    <location>
        <begin position="1"/>
        <end position="26"/>
    </location>
</feature>
<comment type="caution">
    <text evidence="2">The sequence shown here is derived from an EMBL/GenBank/DDBJ whole genome shotgun (WGS) entry which is preliminary data.</text>
</comment>
<accession>A0A8S9ZFF0</accession>